<proteinExistence type="predicted"/>
<dbReference type="SMART" id="SM00240">
    <property type="entry name" value="FHA"/>
    <property type="match status" value="1"/>
</dbReference>
<evidence type="ECO:0000313" key="4">
    <source>
        <dbReference type="Proteomes" id="UP000516421"/>
    </source>
</evidence>
<keyword evidence="4" id="KW-1185">Reference proteome</keyword>
<dbReference type="InterPro" id="IPR050923">
    <property type="entry name" value="Cell_Proc_Reg/RNA_Proc"/>
</dbReference>
<dbReference type="RefSeq" id="WP_190616744.1">
    <property type="nucleotide sequence ID" value="NZ_CP061538.1"/>
</dbReference>
<protein>
    <submittedName>
        <fullName evidence="3">FHA domain-containing protein</fullName>
    </submittedName>
</protein>
<dbReference type="InterPro" id="IPR000253">
    <property type="entry name" value="FHA_dom"/>
</dbReference>
<dbReference type="EMBL" id="CP061538">
    <property type="protein sequence ID" value="QNV39234.1"/>
    <property type="molecule type" value="Genomic_DNA"/>
</dbReference>
<evidence type="ECO:0000313" key="3">
    <source>
        <dbReference type="EMBL" id="QNV39234.1"/>
    </source>
</evidence>
<organism evidence="3 4">
    <name type="scientific">Rothia amarae</name>
    <dbReference type="NCBI Taxonomy" id="169480"/>
    <lineage>
        <taxon>Bacteria</taxon>
        <taxon>Bacillati</taxon>
        <taxon>Actinomycetota</taxon>
        <taxon>Actinomycetes</taxon>
        <taxon>Micrococcales</taxon>
        <taxon>Micrococcaceae</taxon>
        <taxon>Rothia</taxon>
    </lineage>
</organism>
<dbReference type="PANTHER" id="PTHR23308">
    <property type="entry name" value="NUCLEAR INHIBITOR OF PROTEIN PHOSPHATASE-1"/>
    <property type="match status" value="1"/>
</dbReference>
<dbReference type="Pfam" id="PF00498">
    <property type="entry name" value="FHA"/>
    <property type="match status" value="1"/>
</dbReference>
<accession>A0A7H2BHT8</accession>
<reference evidence="3 4" key="1">
    <citation type="submission" date="2020-09" db="EMBL/GenBank/DDBJ databases">
        <title>Investigation of environmental microbe.</title>
        <authorList>
            <person name="Ou Y."/>
            <person name="Kang Q."/>
        </authorList>
    </citation>
    <scope>NUCLEOTIDE SEQUENCE [LARGE SCALE GENOMIC DNA]</scope>
    <source>
        <strain evidence="3 4">KJZ-9</strain>
    </source>
</reference>
<gene>
    <name evidence="3" type="ORF">IDM48_07390</name>
</gene>
<sequence>MPNNEAHPQTSALTAIAANAQLGGQPAYAPTQEELAAIATLPEGSALLIGTNGELRGARFLLNIETDETGAVKPIVAGRSPNSDVYLNDVTVSRQHAAFLPNAGTFELIDNNSLNGTYVNGDRVDNAYLQNGSQINIGKFHFSFFLGTGK</sequence>
<evidence type="ECO:0000259" key="2">
    <source>
        <dbReference type="PROSITE" id="PS50006"/>
    </source>
</evidence>
<dbReference type="SUPFAM" id="SSF49879">
    <property type="entry name" value="SMAD/FHA domain"/>
    <property type="match status" value="1"/>
</dbReference>
<name>A0A7H2BHT8_9MICC</name>
<dbReference type="Proteomes" id="UP000516421">
    <property type="component" value="Chromosome"/>
</dbReference>
<dbReference type="KEGG" id="rama:IDM48_07390"/>
<evidence type="ECO:0000256" key="1">
    <source>
        <dbReference type="ARBA" id="ARBA00022553"/>
    </source>
</evidence>
<dbReference type="AlphaFoldDB" id="A0A7H2BHT8"/>
<dbReference type="PROSITE" id="PS50006">
    <property type="entry name" value="FHA_DOMAIN"/>
    <property type="match status" value="1"/>
</dbReference>
<keyword evidence="1" id="KW-0597">Phosphoprotein</keyword>
<feature type="domain" description="FHA" evidence="2">
    <location>
        <begin position="75"/>
        <end position="124"/>
    </location>
</feature>
<dbReference type="InterPro" id="IPR008984">
    <property type="entry name" value="SMAD_FHA_dom_sf"/>
</dbReference>
<dbReference type="Gene3D" id="2.60.200.20">
    <property type="match status" value="1"/>
</dbReference>